<protein>
    <submittedName>
        <fullName evidence="1">Uncharacterized protein</fullName>
    </submittedName>
</protein>
<organism evidence="1 2">
    <name type="scientific">Pseudomonas vancouverensis</name>
    <dbReference type="NCBI Taxonomy" id="95300"/>
    <lineage>
        <taxon>Bacteria</taxon>
        <taxon>Pseudomonadati</taxon>
        <taxon>Pseudomonadota</taxon>
        <taxon>Gammaproteobacteria</taxon>
        <taxon>Pseudomonadales</taxon>
        <taxon>Pseudomonadaceae</taxon>
        <taxon>Pseudomonas</taxon>
    </lineage>
</organism>
<name>A0A1H2NQ33_PSEVA</name>
<dbReference type="RefSeq" id="WP_132680131.1">
    <property type="nucleotide sequence ID" value="NZ_LT629803.1"/>
</dbReference>
<keyword evidence="2" id="KW-1185">Reference proteome</keyword>
<evidence type="ECO:0000313" key="2">
    <source>
        <dbReference type="Proteomes" id="UP000295254"/>
    </source>
</evidence>
<comment type="caution">
    <text evidence="1">The sequence shown here is derived from an EMBL/GenBank/DDBJ whole genome shotgun (WGS) entry which is preliminary data.</text>
</comment>
<dbReference type="AlphaFoldDB" id="A0A1H2NQ33"/>
<accession>A0A1H2NQ33</accession>
<dbReference type="OrthoDB" id="7014940at2"/>
<dbReference type="EMBL" id="RRZK01000011">
    <property type="protein sequence ID" value="TDB64294.1"/>
    <property type="molecule type" value="Genomic_DNA"/>
</dbReference>
<evidence type="ECO:0000313" key="1">
    <source>
        <dbReference type="EMBL" id="TDB64294.1"/>
    </source>
</evidence>
<sequence length="244" mass="27207">MNVTGAISLQIAFSQVAKTFLETPKSDKVEIPGVDEKRAMLAIDILMRRSEQKGITSEDVDALDAFLEANNLTPDDFGVGMQLKRTKGYFLLGKEIQAGIALREMEDLYANFKQNLQSQWSGLAHLATGFTVSEDGQLKVTSPPNTLTARDEEILTALLNETKGLQPLTLKHAKLVIEMVQLDKPQFEGKVTLDLSNFHKLIDYGLLLNKGALDLSSSDSWLDQLHKKSETDPDQKRQRLHIEV</sequence>
<gene>
    <name evidence="1" type="ORF">EIY72_11760</name>
</gene>
<reference evidence="2" key="1">
    <citation type="journal article" date="2019" name="bioRxiv">
        <title>Bacterially produced spermidine induces plant systemic susceptibility to pathogens.</title>
        <authorList>
            <person name="Melnyk R.A."/>
            <person name="Beskrovnaya P.A."/>
            <person name="Liu Z."/>
            <person name="Song Y."/>
            <person name="Haney C.H."/>
        </authorList>
    </citation>
    <scope>NUCLEOTIDE SEQUENCE [LARGE SCALE GENOMIC DNA]</scope>
    <source>
        <strain evidence="2">Dha-51</strain>
    </source>
</reference>
<dbReference type="Proteomes" id="UP000295254">
    <property type="component" value="Unassembled WGS sequence"/>
</dbReference>
<proteinExistence type="predicted"/>